<evidence type="ECO:0000313" key="6">
    <source>
        <dbReference type="EMBL" id="PWG63093.1"/>
    </source>
</evidence>
<dbReference type="CDD" id="cd01745">
    <property type="entry name" value="GATase1_2"/>
    <property type="match status" value="1"/>
</dbReference>
<dbReference type="FunFam" id="3.40.50.880:FF:000030">
    <property type="entry name" value="Gamma-glutamyl-gamma-aminobutyrate hydrolase PuuD"/>
    <property type="match status" value="1"/>
</dbReference>
<comment type="pathway">
    <text evidence="4">Amine and polyamine degradation; putrescine degradation; 4-aminobutanoate from putrescine: step 4/4.</text>
</comment>
<dbReference type="PROSITE" id="PS51273">
    <property type="entry name" value="GATASE_TYPE_1"/>
    <property type="match status" value="1"/>
</dbReference>
<dbReference type="GO" id="GO:0006598">
    <property type="term" value="P:polyamine catabolic process"/>
    <property type="evidence" value="ECO:0007669"/>
    <property type="project" value="TreeGrafter"/>
</dbReference>
<accession>A0A2U2N206</accession>
<dbReference type="PANTHER" id="PTHR43235">
    <property type="entry name" value="GLUTAMINE AMIDOTRANSFERASE PB2B2.05-RELATED"/>
    <property type="match status" value="1"/>
</dbReference>
<dbReference type="SUPFAM" id="SSF52317">
    <property type="entry name" value="Class I glutamine amidotransferase-like"/>
    <property type="match status" value="1"/>
</dbReference>
<comment type="catalytic activity">
    <reaction evidence="2">
        <text>4-(gamma-L-glutamylamino)butanoate + H2O = 4-aminobutanoate + L-glutamate</text>
        <dbReference type="Rhea" id="RHEA:19737"/>
        <dbReference type="ChEBI" id="CHEBI:15377"/>
        <dbReference type="ChEBI" id="CHEBI:29985"/>
        <dbReference type="ChEBI" id="CHEBI:58800"/>
        <dbReference type="ChEBI" id="CHEBI:59888"/>
        <dbReference type="EC" id="3.5.1.94"/>
    </reaction>
</comment>
<dbReference type="Pfam" id="PF07722">
    <property type="entry name" value="Peptidase_C26"/>
    <property type="match status" value="1"/>
</dbReference>
<dbReference type="OrthoDB" id="9813383at2"/>
<dbReference type="AlphaFoldDB" id="A0A2U2N206"/>
<dbReference type="GO" id="GO:0005829">
    <property type="term" value="C:cytosol"/>
    <property type="evidence" value="ECO:0007669"/>
    <property type="project" value="TreeGrafter"/>
</dbReference>
<dbReference type="EC" id="3.5.1.94" evidence="5"/>
<evidence type="ECO:0000256" key="3">
    <source>
        <dbReference type="ARBA" id="ARBA00055068"/>
    </source>
</evidence>
<dbReference type="InterPro" id="IPR044668">
    <property type="entry name" value="PuuD-like"/>
</dbReference>
<dbReference type="RefSeq" id="WP_109678592.1">
    <property type="nucleotide sequence ID" value="NZ_CP086615.1"/>
</dbReference>
<name>A0A2U2N206_9GAMM</name>
<comment type="function">
    <text evidence="3">Involved in the breakdown of putrescine via hydrolysis of the gamma-glutamyl linkage of gamma-glutamyl-gamma-aminobutyrate.</text>
</comment>
<evidence type="ECO:0000256" key="1">
    <source>
        <dbReference type="ARBA" id="ARBA00011083"/>
    </source>
</evidence>
<dbReference type="PANTHER" id="PTHR43235:SF1">
    <property type="entry name" value="GLUTAMINE AMIDOTRANSFERASE PB2B2.05-RELATED"/>
    <property type="match status" value="1"/>
</dbReference>
<dbReference type="Proteomes" id="UP000245474">
    <property type="component" value="Unassembled WGS sequence"/>
</dbReference>
<evidence type="ECO:0000256" key="2">
    <source>
        <dbReference type="ARBA" id="ARBA00052718"/>
    </source>
</evidence>
<comment type="caution">
    <text evidence="6">The sequence shown here is derived from an EMBL/GenBank/DDBJ whole genome shotgun (WGS) entry which is preliminary data.</text>
</comment>
<organism evidence="6 7">
    <name type="scientific">Sediminicurvatus halobius</name>
    <dbReference type="NCBI Taxonomy" id="2182432"/>
    <lineage>
        <taxon>Bacteria</taxon>
        <taxon>Pseudomonadati</taxon>
        <taxon>Pseudomonadota</taxon>
        <taxon>Gammaproteobacteria</taxon>
        <taxon>Chromatiales</taxon>
        <taxon>Ectothiorhodospiraceae</taxon>
        <taxon>Sediminicurvatus</taxon>
    </lineage>
</organism>
<evidence type="ECO:0000256" key="4">
    <source>
        <dbReference type="ARBA" id="ARBA00060634"/>
    </source>
</evidence>
<sequence length="266" mass="28400">MGTWPRVGIPVDVKRIGDAAFHAVGEKYLAAVAHVTGALPLLLPALGRGEEGADLGGQFKPDDLLDGLDGLFLTGSHSNIEPRHWGESGDEPAADPQRDATTLPLVRSAIGRDLPVLAVCRGLQELNVALGGSLHRAVHTREGYDDHREDGARPRAERYGPAHPVTLTVDGLLQRITGAAELTVNSLHGQGVQRLGRGLVVEARAPDGLVEAVHLPGARFVVGVQWHPEWDAPTNPASRALFEAFGDAVRAYAADRKQLPQRMPEA</sequence>
<proteinExistence type="inferred from homology"/>
<dbReference type="Gene3D" id="3.40.50.880">
    <property type="match status" value="1"/>
</dbReference>
<evidence type="ECO:0000313" key="7">
    <source>
        <dbReference type="Proteomes" id="UP000245474"/>
    </source>
</evidence>
<dbReference type="InterPro" id="IPR011697">
    <property type="entry name" value="Peptidase_C26"/>
</dbReference>
<dbReference type="EMBL" id="QFFI01000013">
    <property type="protein sequence ID" value="PWG63093.1"/>
    <property type="molecule type" value="Genomic_DNA"/>
</dbReference>
<protein>
    <recommendedName>
        <fullName evidence="5">gamma-glutamyl-gamma-aminobutyrate hydrolase</fullName>
        <ecNumber evidence="5">3.5.1.94</ecNumber>
    </recommendedName>
</protein>
<gene>
    <name evidence="6" type="ORF">DEM34_09585</name>
</gene>
<comment type="similarity">
    <text evidence="1">Belongs to the peptidase C26 family.</text>
</comment>
<dbReference type="InterPro" id="IPR029062">
    <property type="entry name" value="Class_I_gatase-like"/>
</dbReference>
<evidence type="ECO:0000256" key="5">
    <source>
        <dbReference type="ARBA" id="ARBA00066788"/>
    </source>
</evidence>
<reference evidence="6 7" key="1">
    <citation type="submission" date="2018-05" db="EMBL/GenBank/DDBJ databases">
        <title>Spiribacter halobius sp. nov., a moderately halophilic bacterium isolated from marine solar saltern.</title>
        <authorList>
            <person name="Zheng W.-S."/>
            <person name="Lu D.-C."/>
            <person name="Du Z.-J."/>
        </authorList>
    </citation>
    <scope>NUCLEOTIDE SEQUENCE [LARGE SCALE GENOMIC DNA]</scope>
    <source>
        <strain evidence="6 7">E85</strain>
    </source>
</reference>
<keyword evidence="7" id="KW-1185">Reference proteome</keyword>
<dbReference type="GO" id="GO:0033969">
    <property type="term" value="F:gamma-glutamyl-gamma-aminobutyrate hydrolase activity"/>
    <property type="evidence" value="ECO:0007669"/>
    <property type="project" value="UniProtKB-EC"/>
</dbReference>